<dbReference type="PROSITE" id="PS50893">
    <property type="entry name" value="ABC_TRANSPORTER_2"/>
    <property type="match status" value="1"/>
</dbReference>
<dbReference type="GO" id="GO:0098796">
    <property type="term" value="C:membrane protein complex"/>
    <property type="evidence" value="ECO:0007669"/>
    <property type="project" value="UniProtKB-ARBA"/>
</dbReference>
<dbReference type="CDD" id="cd03255">
    <property type="entry name" value="ABC_MJ0796_LolCDE_FtsE"/>
    <property type="match status" value="1"/>
</dbReference>
<keyword evidence="2" id="KW-0547">Nucleotide-binding</keyword>
<dbReference type="GO" id="GO:0005886">
    <property type="term" value="C:plasma membrane"/>
    <property type="evidence" value="ECO:0007669"/>
    <property type="project" value="TreeGrafter"/>
</dbReference>
<dbReference type="Proteomes" id="UP000622653">
    <property type="component" value="Unassembled WGS sequence"/>
</dbReference>
<dbReference type="FunFam" id="3.40.50.300:FF:000032">
    <property type="entry name" value="Export ABC transporter ATP-binding protein"/>
    <property type="match status" value="1"/>
</dbReference>
<dbReference type="SUPFAM" id="SSF52540">
    <property type="entry name" value="P-loop containing nucleoside triphosphate hydrolases"/>
    <property type="match status" value="1"/>
</dbReference>
<protein>
    <submittedName>
        <fullName evidence="5">ABC transporter ATP-binding protein</fullName>
    </submittedName>
</protein>
<reference evidence="5" key="1">
    <citation type="submission" date="2020-11" db="EMBL/GenBank/DDBJ databases">
        <title>Multidrug resistant novel bacterium Savagea serpentis sp. nov., isolated from the scats of a vine snake (Ahaetulla nasuta).</title>
        <authorList>
            <person name="Venkata Ramana V."/>
            <person name="Vikas Patil S."/>
            <person name="Yogita Lugani V."/>
        </authorList>
    </citation>
    <scope>NUCLEOTIDE SEQUENCE</scope>
    <source>
        <strain evidence="5">SN6</strain>
    </source>
</reference>
<keyword evidence="3 5" id="KW-0067">ATP-binding</keyword>
<evidence type="ECO:0000313" key="5">
    <source>
        <dbReference type="EMBL" id="MBF4501066.1"/>
    </source>
</evidence>
<dbReference type="InterPro" id="IPR017911">
    <property type="entry name" value="MacB-like_ATP-bd"/>
</dbReference>
<dbReference type="InterPro" id="IPR003439">
    <property type="entry name" value="ABC_transporter-like_ATP-bd"/>
</dbReference>
<name>A0A8J7GCC2_9BACL</name>
<dbReference type="Gene3D" id="3.40.50.300">
    <property type="entry name" value="P-loop containing nucleotide triphosphate hydrolases"/>
    <property type="match status" value="1"/>
</dbReference>
<keyword evidence="1" id="KW-0813">Transport</keyword>
<dbReference type="SMART" id="SM00382">
    <property type="entry name" value="AAA"/>
    <property type="match status" value="1"/>
</dbReference>
<dbReference type="PANTHER" id="PTHR24220">
    <property type="entry name" value="IMPORT ATP-BINDING PROTEIN"/>
    <property type="match status" value="1"/>
</dbReference>
<proteinExistence type="predicted"/>
<sequence>MIQVSELSHHFTIGKKDTYKEIPVVQHVNFQVEEGEVVSIVGRSGSGKSTLLHLLAGFMQPIEGRILLNKTELTAMNEEQRAQFRLQSLGFIFQNFQLLPGLTAYENVEFPLVLMGIEEQERKVRVDEIMERVGLTSVGPHYPNELSGGQQQRVGIARALINRPAIILADEPTGSLDSETEKDILMLIQSLNQKEGITFIIITHDEAVAQAADRTYTMHDGQLIGGERL</sequence>
<dbReference type="InterPro" id="IPR027417">
    <property type="entry name" value="P-loop_NTPase"/>
</dbReference>
<dbReference type="AlphaFoldDB" id="A0A8J7GCC2"/>
<dbReference type="EMBL" id="JADKPV010000002">
    <property type="protein sequence ID" value="MBF4501066.1"/>
    <property type="molecule type" value="Genomic_DNA"/>
</dbReference>
<dbReference type="Pfam" id="PF00005">
    <property type="entry name" value="ABC_tran"/>
    <property type="match status" value="1"/>
</dbReference>
<dbReference type="RefSeq" id="WP_194562666.1">
    <property type="nucleotide sequence ID" value="NZ_JADKPV010000002.1"/>
</dbReference>
<dbReference type="GO" id="GO:0005524">
    <property type="term" value="F:ATP binding"/>
    <property type="evidence" value="ECO:0007669"/>
    <property type="project" value="UniProtKB-KW"/>
</dbReference>
<dbReference type="PANTHER" id="PTHR24220:SF648">
    <property type="entry name" value="ABC TRANSPORTER ATP-BINDING PROTEIN YTRE"/>
    <property type="match status" value="1"/>
</dbReference>
<dbReference type="GO" id="GO:0016887">
    <property type="term" value="F:ATP hydrolysis activity"/>
    <property type="evidence" value="ECO:0007669"/>
    <property type="project" value="InterPro"/>
</dbReference>
<keyword evidence="6" id="KW-1185">Reference proteome</keyword>
<accession>A0A8J7GCC2</accession>
<comment type="caution">
    <text evidence="5">The sequence shown here is derived from an EMBL/GenBank/DDBJ whole genome shotgun (WGS) entry which is preliminary data.</text>
</comment>
<evidence type="ECO:0000259" key="4">
    <source>
        <dbReference type="PROSITE" id="PS50893"/>
    </source>
</evidence>
<dbReference type="InterPro" id="IPR015854">
    <property type="entry name" value="ABC_transpr_LolD-like"/>
</dbReference>
<gene>
    <name evidence="5" type="ORF">IRY55_06780</name>
</gene>
<evidence type="ECO:0000256" key="3">
    <source>
        <dbReference type="ARBA" id="ARBA00022840"/>
    </source>
</evidence>
<evidence type="ECO:0000256" key="1">
    <source>
        <dbReference type="ARBA" id="ARBA00022448"/>
    </source>
</evidence>
<evidence type="ECO:0000256" key="2">
    <source>
        <dbReference type="ARBA" id="ARBA00022741"/>
    </source>
</evidence>
<feature type="domain" description="ABC transporter" evidence="4">
    <location>
        <begin position="2"/>
        <end position="229"/>
    </location>
</feature>
<dbReference type="InterPro" id="IPR017871">
    <property type="entry name" value="ABC_transporter-like_CS"/>
</dbReference>
<organism evidence="5 6">
    <name type="scientific">Savagea serpentis</name>
    <dbReference type="NCBI Taxonomy" id="2785297"/>
    <lineage>
        <taxon>Bacteria</taxon>
        <taxon>Bacillati</taxon>
        <taxon>Bacillota</taxon>
        <taxon>Bacilli</taxon>
        <taxon>Bacillales</taxon>
        <taxon>Caryophanaceae</taxon>
        <taxon>Savagea</taxon>
    </lineage>
</organism>
<evidence type="ECO:0000313" key="6">
    <source>
        <dbReference type="Proteomes" id="UP000622653"/>
    </source>
</evidence>
<dbReference type="GO" id="GO:0022857">
    <property type="term" value="F:transmembrane transporter activity"/>
    <property type="evidence" value="ECO:0007669"/>
    <property type="project" value="UniProtKB-ARBA"/>
</dbReference>
<dbReference type="PROSITE" id="PS00211">
    <property type="entry name" value="ABC_TRANSPORTER_1"/>
    <property type="match status" value="1"/>
</dbReference>
<dbReference type="InterPro" id="IPR003593">
    <property type="entry name" value="AAA+_ATPase"/>
</dbReference>